<reference evidence="3 4" key="1">
    <citation type="journal article" date="2024" name="Commun. Biol.">
        <title>Comparative genomic analysis of thermophilic fungi reveals convergent evolutionary adaptations and gene losses.</title>
        <authorList>
            <person name="Steindorff A.S."/>
            <person name="Aguilar-Pontes M.V."/>
            <person name="Robinson A.J."/>
            <person name="Andreopoulos B."/>
            <person name="LaButti K."/>
            <person name="Kuo A."/>
            <person name="Mondo S."/>
            <person name="Riley R."/>
            <person name="Otillar R."/>
            <person name="Haridas S."/>
            <person name="Lipzen A."/>
            <person name="Grimwood J."/>
            <person name="Schmutz J."/>
            <person name="Clum A."/>
            <person name="Reid I.D."/>
            <person name="Moisan M.C."/>
            <person name="Butler G."/>
            <person name="Nguyen T.T.M."/>
            <person name="Dewar K."/>
            <person name="Conant G."/>
            <person name="Drula E."/>
            <person name="Henrissat B."/>
            <person name="Hansel C."/>
            <person name="Singer S."/>
            <person name="Hutchinson M.I."/>
            <person name="de Vries R.P."/>
            <person name="Natvig D.O."/>
            <person name="Powell A.J."/>
            <person name="Tsang A."/>
            <person name="Grigoriev I.V."/>
        </authorList>
    </citation>
    <scope>NUCLEOTIDE SEQUENCE [LARGE SCALE GENOMIC DNA]</scope>
    <source>
        <strain evidence="3 4">ATCC 24622</strain>
    </source>
</reference>
<evidence type="ECO:0000313" key="3">
    <source>
        <dbReference type="EMBL" id="KAL1848149.1"/>
    </source>
</evidence>
<name>A0ABR3VY28_9PEZI</name>
<dbReference type="Proteomes" id="UP001586593">
    <property type="component" value="Unassembled WGS sequence"/>
</dbReference>
<organism evidence="3 4">
    <name type="scientific">Phialemonium thermophilum</name>
    <dbReference type="NCBI Taxonomy" id="223376"/>
    <lineage>
        <taxon>Eukaryota</taxon>
        <taxon>Fungi</taxon>
        <taxon>Dikarya</taxon>
        <taxon>Ascomycota</taxon>
        <taxon>Pezizomycotina</taxon>
        <taxon>Sordariomycetes</taxon>
        <taxon>Sordariomycetidae</taxon>
        <taxon>Cephalothecales</taxon>
        <taxon>Cephalothecaceae</taxon>
        <taxon>Phialemonium</taxon>
    </lineage>
</organism>
<gene>
    <name evidence="3" type="ORF">VTK73DRAFT_10179</name>
</gene>
<dbReference type="EMBL" id="JAZHXJ010000937">
    <property type="protein sequence ID" value="KAL1848149.1"/>
    <property type="molecule type" value="Genomic_DNA"/>
</dbReference>
<dbReference type="Gene3D" id="1.20.5.340">
    <property type="match status" value="1"/>
</dbReference>
<keyword evidence="1" id="KW-0175">Coiled coil</keyword>
<sequence length="201" mass="23652">MLKCPVLSMALRFPHPTLVTLFHPTHPAHTHHNLCYARRAAPFLGNEPSVPERPNPREKGSKRMTGSRVYIERDSCGNPRWIIRRHSHSYHRHHHPHRDWADERAHITNGELEKLKQRERELFEANDALVRENESLKANLRAAEDELQRHRTWVAELQQQVRQLTTENADLRRCLEEERQRHQHDGSWRTRTTGCAAAFAT</sequence>
<evidence type="ECO:0000313" key="4">
    <source>
        <dbReference type="Proteomes" id="UP001586593"/>
    </source>
</evidence>
<accession>A0ABR3VY28</accession>
<evidence type="ECO:0000256" key="2">
    <source>
        <dbReference type="SAM" id="MobiDB-lite"/>
    </source>
</evidence>
<comment type="caution">
    <text evidence="3">The sequence shown here is derived from an EMBL/GenBank/DDBJ whole genome shotgun (WGS) entry which is preliminary data.</text>
</comment>
<evidence type="ECO:0000256" key="1">
    <source>
        <dbReference type="SAM" id="Coils"/>
    </source>
</evidence>
<protein>
    <recommendedName>
        <fullName evidence="5">BZIP domain-containing protein</fullName>
    </recommendedName>
</protein>
<feature type="coiled-coil region" evidence="1">
    <location>
        <begin position="112"/>
        <end position="181"/>
    </location>
</feature>
<feature type="region of interest" description="Disordered" evidence="2">
    <location>
        <begin position="45"/>
        <end position="65"/>
    </location>
</feature>
<keyword evidence="4" id="KW-1185">Reference proteome</keyword>
<proteinExistence type="predicted"/>
<evidence type="ECO:0008006" key="5">
    <source>
        <dbReference type="Google" id="ProtNLM"/>
    </source>
</evidence>